<name>A0A2R5LLZ6_9ACAR</name>
<dbReference type="Pfam" id="PF21674">
    <property type="entry name" value="CCDC22_N"/>
    <property type="match status" value="1"/>
</dbReference>
<dbReference type="Pfam" id="PF05667">
    <property type="entry name" value="CCDC22_CC"/>
    <property type="match status" value="1"/>
</dbReference>
<dbReference type="GO" id="GO:2000060">
    <property type="term" value="P:positive regulation of ubiquitin-dependent protein catabolic process"/>
    <property type="evidence" value="ECO:0007669"/>
    <property type="project" value="TreeGrafter"/>
</dbReference>
<dbReference type="PANTHER" id="PTHR15668">
    <property type="entry name" value="JM1 PROTEIN"/>
    <property type="match status" value="1"/>
</dbReference>
<comment type="similarity">
    <text evidence="1">Belongs to the CCDC22 family.</text>
</comment>
<feature type="domain" description="CCDC22 N-terminal" evidence="6">
    <location>
        <begin position="1"/>
        <end position="107"/>
    </location>
</feature>
<feature type="coiled-coil region" evidence="3">
    <location>
        <begin position="382"/>
        <end position="469"/>
    </location>
</feature>
<evidence type="ECO:0000259" key="6">
    <source>
        <dbReference type="Pfam" id="PF21674"/>
    </source>
</evidence>
<evidence type="ECO:0000256" key="3">
    <source>
        <dbReference type="SAM" id="Coils"/>
    </source>
</evidence>
<evidence type="ECO:0000256" key="4">
    <source>
        <dbReference type="SAM" id="MobiDB-lite"/>
    </source>
</evidence>
<feature type="region of interest" description="Disordered" evidence="4">
    <location>
        <begin position="294"/>
        <end position="318"/>
    </location>
</feature>
<dbReference type="PANTHER" id="PTHR15668:SF4">
    <property type="entry name" value="COILED-COIL DOMAIN-CONTAINING PROTEIN 22"/>
    <property type="match status" value="1"/>
</dbReference>
<dbReference type="AlphaFoldDB" id="A0A2R5LLZ6"/>
<evidence type="ECO:0000259" key="5">
    <source>
        <dbReference type="Pfam" id="PF05667"/>
    </source>
</evidence>
<evidence type="ECO:0000313" key="7">
    <source>
        <dbReference type="EMBL" id="MBY10553.1"/>
    </source>
</evidence>
<accession>A0A2R5LLZ6</accession>
<organism evidence="7">
    <name type="scientific">Ornithodoros turicata</name>
    <dbReference type="NCBI Taxonomy" id="34597"/>
    <lineage>
        <taxon>Eukaryota</taxon>
        <taxon>Metazoa</taxon>
        <taxon>Ecdysozoa</taxon>
        <taxon>Arthropoda</taxon>
        <taxon>Chelicerata</taxon>
        <taxon>Arachnida</taxon>
        <taxon>Acari</taxon>
        <taxon>Parasitiformes</taxon>
        <taxon>Ixodida</taxon>
        <taxon>Ixodoidea</taxon>
        <taxon>Argasidae</taxon>
        <taxon>Ornithodorinae</taxon>
        <taxon>Ornithodoros</taxon>
    </lineage>
</organism>
<protein>
    <recommendedName>
        <fullName evidence="2">Coiled-coil domain-containing protein 22 homolog</fullName>
    </recommendedName>
</protein>
<dbReference type="EMBL" id="GGLE01006427">
    <property type="protein sequence ID" value="MBY10553.1"/>
    <property type="molecule type" value="Transcribed_RNA"/>
</dbReference>
<feature type="coiled-coil region" evidence="3">
    <location>
        <begin position="573"/>
        <end position="612"/>
    </location>
</feature>
<proteinExistence type="inferred from homology"/>
<dbReference type="GO" id="GO:0097602">
    <property type="term" value="F:cullin family protein binding"/>
    <property type="evidence" value="ECO:0007669"/>
    <property type="project" value="TreeGrafter"/>
</dbReference>
<evidence type="ECO:0000256" key="1">
    <source>
        <dbReference type="ARBA" id="ARBA00006438"/>
    </source>
</evidence>
<sequence>MEEVDQIVIHTLRQIGCDLDEDTTSLKQFTTEITVEGVVRCLRLINPELNLPIRVSPNMVARYNLGMALASACTELGFKGDLGYQTFLYSNETEMRRIFMFLFEKLPKESEKVVDQQLGKSAIVLRAISEQISLQLKTPWLPAYCKKDGIRSTGQRWWREDYSNCTRLKTCKLVLPHKGASHVIRPIWEQTLEANDVVPSILELNTAALVQEQEQEAEMHQAGLLTKGSQQEFKQRKKERIQKRILDAFRRVAISLDEKQTLEVVSSARPRMTEDTLRDKGSKFARAEKLQFTKDEQPQNVSSHNEMLRTPKKTSEQEAEAKVAALQQEMHNVAQTLEQLENQEKELSASLMQIGEDIIQKKSKTAELESKNQLEHKALTLLPNAEENILKLQQKIDGAAQTLLSLSAQWEKHRAPLIEQYRDLKEQCSKRLSETQQKLEEIKSMRDKMKDIQEQARNKDELHKQLLSEYEKLVKDVSRSAYTKRIYEIVGNIKKQKEEIAKVLMDTKALQKEINHLTGKLDRTFTVTDELIFKDAKKDEAVRRAYKYLAAVHENSNQLLQAVEDTGAILREVRDLEDQIEQESQKKVVANLERITADYKQMKQENASLLAQLKAE</sequence>
<keyword evidence="3" id="KW-0175">Coiled coil</keyword>
<dbReference type="InterPro" id="IPR048348">
    <property type="entry name" value="CCDC22_CC"/>
</dbReference>
<reference evidence="7" key="1">
    <citation type="submission" date="2018-03" db="EMBL/GenBank/DDBJ databases">
        <title>The relapsing fever spirochete Borrelia turicatae persists in the highly oxidative environment of its soft-bodied tick vector.</title>
        <authorList>
            <person name="Bourret T.J."/>
            <person name="Boyle W.K."/>
            <person name="Valenzuela J.G."/>
            <person name="Oliveira F."/>
            <person name="Lopez J.E."/>
        </authorList>
    </citation>
    <scope>NUCLEOTIDE SEQUENCE</scope>
    <source>
        <strain evidence="7">Kansas strain/isolate</strain>
        <tissue evidence="7">Salivary glands</tissue>
    </source>
</reference>
<evidence type="ECO:0000256" key="2">
    <source>
        <dbReference type="ARBA" id="ARBA00017553"/>
    </source>
</evidence>
<feature type="domain" description="CCDC22 coiled-coil" evidence="5">
    <location>
        <begin position="126"/>
        <end position="586"/>
    </location>
</feature>
<dbReference type="InterPro" id="IPR048349">
    <property type="entry name" value="CCDC22_N"/>
</dbReference>
<dbReference type="InterPro" id="IPR008530">
    <property type="entry name" value="CCDC22"/>
</dbReference>
<feature type="compositionally biased region" description="Basic and acidic residues" evidence="4">
    <location>
        <begin position="306"/>
        <end position="318"/>
    </location>
</feature>